<comment type="caution">
    <text evidence="1">The sequence shown here is derived from an EMBL/GenBank/DDBJ whole genome shotgun (WGS) entry which is preliminary data.</text>
</comment>
<reference evidence="1" key="1">
    <citation type="submission" date="2021-06" db="EMBL/GenBank/DDBJ databases">
        <authorList>
            <person name="Huq M.A."/>
        </authorList>
    </citation>
    <scope>NUCLEOTIDE SEQUENCE</scope>
    <source>
        <strain evidence="1">MAH-26</strain>
    </source>
</reference>
<dbReference type="PROSITE" id="PS51257">
    <property type="entry name" value="PROKAR_LIPOPROTEIN"/>
    <property type="match status" value="1"/>
</dbReference>
<dbReference type="RefSeq" id="WP_217789727.1">
    <property type="nucleotide sequence ID" value="NZ_JAHSPG010000002.1"/>
</dbReference>
<keyword evidence="2" id="KW-1185">Reference proteome</keyword>
<gene>
    <name evidence="1" type="ORF">KTO63_03325</name>
</gene>
<evidence type="ECO:0000313" key="1">
    <source>
        <dbReference type="EMBL" id="MBV4356164.1"/>
    </source>
</evidence>
<dbReference type="Proteomes" id="UP000812270">
    <property type="component" value="Unassembled WGS sequence"/>
</dbReference>
<evidence type="ECO:0008006" key="3">
    <source>
        <dbReference type="Google" id="ProtNLM"/>
    </source>
</evidence>
<evidence type="ECO:0000313" key="2">
    <source>
        <dbReference type="Proteomes" id="UP000812270"/>
    </source>
</evidence>
<proteinExistence type="predicted"/>
<accession>A0A9E2W2U3</accession>
<dbReference type="EMBL" id="JAHSPG010000002">
    <property type="protein sequence ID" value="MBV4356164.1"/>
    <property type="molecule type" value="Genomic_DNA"/>
</dbReference>
<organism evidence="1 2">
    <name type="scientific">Pinibacter aurantiacus</name>
    <dbReference type="NCBI Taxonomy" id="2851599"/>
    <lineage>
        <taxon>Bacteria</taxon>
        <taxon>Pseudomonadati</taxon>
        <taxon>Bacteroidota</taxon>
        <taxon>Chitinophagia</taxon>
        <taxon>Chitinophagales</taxon>
        <taxon>Chitinophagaceae</taxon>
        <taxon>Pinibacter</taxon>
    </lineage>
</organism>
<protein>
    <recommendedName>
        <fullName evidence="3">Lipoprotein</fullName>
    </recommendedName>
</protein>
<sequence length="207" mass="23872">MRYLLLSSFFCLLFACKSSYKSLQSSPDSAAGCIQKFTPQFTRVLYKTQVDIVGKHLSGILLIKQMPDSSTRILFSNEMGFKFFDFEWKKDGAFTAHYVFDKMNKKAVIKTLRKDFELVLMNTLNWQSEKTFTQDSAVYHRFTAAKGYNYYITDPSCKELLRIENASSRKTIVSLIMKDYENGVPDTIGVSHKMFSFEIGLKKLTDE</sequence>
<dbReference type="AlphaFoldDB" id="A0A9E2W2U3"/>
<name>A0A9E2W2U3_9BACT</name>